<feature type="domain" description="AB hydrolase-1" evidence="1">
    <location>
        <begin position="58"/>
        <end position="315"/>
    </location>
</feature>
<dbReference type="InterPro" id="IPR029058">
    <property type="entry name" value="AB_hydrolase_fold"/>
</dbReference>
<reference evidence="2 3" key="1">
    <citation type="journal article" date="2019" name="Nat. Ecol. Evol.">
        <title>Megaphylogeny resolves global patterns of mushroom evolution.</title>
        <authorList>
            <person name="Varga T."/>
            <person name="Krizsan K."/>
            <person name="Foldi C."/>
            <person name="Dima B."/>
            <person name="Sanchez-Garcia M."/>
            <person name="Sanchez-Ramirez S."/>
            <person name="Szollosi G.J."/>
            <person name="Szarkandi J.G."/>
            <person name="Papp V."/>
            <person name="Albert L."/>
            <person name="Andreopoulos W."/>
            <person name="Angelini C."/>
            <person name="Antonin V."/>
            <person name="Barry K.W."/>
            <person name="Bougher N.L."/>
            <person name="Buchanan P."/>
            <person name="Buyck B."/>
            <person name="Bense V."/>
            <person name="Catcheside P."/>
            <person name="Chovatia M."/>
            <person name="Cooper J."/>
            <person name="Damon W."/>
            <person name="Desjardin D."/>
            <person name="Finy P."/>
            <person name="Geml J."/>
            <person name="Haridas S."/>
            <person name="Hughes K."/>
            <person name="Justo A."/>
            <person name="Karasinski D."/>
            <person name="Kautmanova I."/>
            <person name="Kiss B."/>
            <person name="Kocsube S."/>
            <person name="Kotiranta H."/>
            <person name="LaButti K.M."/>
            <person name="Lechner B.E."/>
            <person name="Liimatainen K."/>
            <person name="Lipzen A."/>
            <person name="Lukacs Z."/>
            <person name="Mihaltcheva S."/>
            <person name="Morgado L.N."/>
            <person name="Niskanen T."/>
            <person name="Noordeloos M.E."/>
            <person name="Ohm R.A."/>
            <person name="Ortiz-Santana B."/>
            <person name="Ovrebo C."/>
            <person name="Racz N."/>
            <person name="Riley R."/>
            <person name="Savchenko A."/>
            <person name="Shiryaev A."/>
            <person name="Soop K."/>
            <person name="Spirin V."/>
            <person name="Szebenyi C."/>
            <person name="Tomsovsky M."/>
            <person name="Tulloss R.E."/>
            <person name="Uehling J."/>
            <person name="Grigoriev I.V."/>
            <person name="Vagvolgyi C."/>
            <person name="Papp T."/>
            <person name="Martin F.M."/>
            <person name="Miettinen O."/>
            <person name="Hibbett D.S."/>
            <person name="Nagy L.G."/>
        </authorList>
    </citation>
    <scope>NUCLEOTIDE SEQUENCE [LARGE SCALE GENOMIC DNA]</scope>
    <source>
        <strain evidence="2 3">CBS 962.96</strain>
    </source>
</reference>
<dbReference type="AlphaFoldDB" id="A0A4V4HD52"/>
<gene>
    <name evidence="2" type="ORF">K435DRAFT_731935</name>
</gene>
<dbReference type="InterPro" id="IPR000073">
    <property type="entry name" value="AB_hydrolase_1"/>
</dbReference>
<accession>A0A4V4HD52</accession>
<evidence type="ECO:0000259" key="1">
    <source>
        <dbReference type="Pfam" id="PF00561"/>
    </source>
</evidence>
<evidence type="ECO:0000313" key="2">
    <source>
        <dbReference type="EMBL" id="THU85885.1"/>
    </source>
</evidence>
<organism evidence="2 3">
    <name type="scientific">Dendrothele bispora (strain CBS 962.96)</name>
    <dbReference type="NCBI Taxonomy" id="1314807"/>
    <lineage>
        <taxon>Eukaryota</taxon>
        <taxon>Fungi</taxon>
        <taxon>Dikarya</taxon>
        <taxon>Basidiomycota</taxon>
        <taxon>Agaricomycotina</taxon>
        <taxon>Agaricomycetes</taxon>
        <taxon>Agaricomycetidae</taxon>
        <taxon>Agaricales</taxon>
        <taxon>Agaricales incertae sedis</taxon>
        <taxon>Dendrothele</taxon>
    </lineage>
</organism>
<keyword evidence="2" id="KW-0378">Hydrolase</keyword>
<dbReference type="PRINTS" id="PR00111">
    <property type="entry name" value="ABHYDROLASE"/>
</dbReference>
<dbReference type="OrthoDB" id="19657at2759"/>
<evidence type="ECO:0000313" key="3">
    <source>
        <dbReference type="Proteomes" id="UP000297245"/>
    </source>
</evidence>
<dbReference type="SUPFAM" id="SSF53474">
    <property type="entry name" value="alpha/beta-Hydrolases"/>
    <property type="match status" value="1"/>
</dbReference>
<dbReference type="PANTHER" id="PTHR43433:SF5">
    <property type="entry name" value="AB HYDROLASE-1 DOMAIN-CONTAINING PROTEIN"/>
    <property type="match status" value="1"/>
</dbReference>
<dbReference type="PANTHER" id="PTHR43433">
    <property type="entry name" value="HYDROLASE, ALPHA/BETA FOLD FAMILY PROTEIN"/>
    <property type="match status" value="1"/>
</dbReference>
<sequence>MAASITVSSEDFPTIFDPETCTRKGFCPVYHLQGKGQRADPCETHTLYYEQHGTGPTRVVFVNGLNTTLFAWNYQLKALVDRDGGEEYSVLAFDSRGVGYSGYPAGRYTTSAMAEDVITLLDFIGWTGKHELHLAGTSFGGMIVQEVASRIPDRIASLVLAVTTLGSRHVWNNLPPWKGIKFLLRIAIASSLEKKVAVVMEMLFPMSWLAQIDENDTAKRTNREVQMNNELRREMLSKKQRLIGSLSQSCAALTHHLSLKRLRMISRTVPKIVILGGNEDNLMRFSDSQKLKDAMPEAELVRWKETGHGIHFQRPQDFHELLVRTHQEAKALMQME</sequence>
<dbReference type="Proteomes" id="UP000297245">
    <property type="component" value="Unassembled WGS sequence"/>
</dbReference>
<proteinExistence type="predicted"/>
<dbReference type="GO" id="GO:0016787">
    <property type="term" value="F:hydrolase activity"/>
    <property type="evidence" value="ECO:0007669"/>
    <property type="project" value="UniProtKB-KW"/>
</dbReference>
<dbReference type="Pfam" id="PF00561">
    <property type="entry name" value="Abhydrolase_1"/>
    <property type="match status" value="1"/>
</dbReference>
<dbReference type="InterPro" id="IPR050471">
    <property type="entry name" value="AB_hydrolase"/>
</dbReference>
<keyword evidence="3" id="KW-1185">Reference proteome</keyword>
<dbReference type="Gene3D" id="3.40.50.1820">
    <property type="entry name" value="alpha/beta hydrolase"/>
    <property type="match status" value="1"/>
</dbReference>
<dbReference type="EMBL" id="ML179524">
    <property type="protein sequence ID" value="THU85885.1"/>
    <property type="molecule type" value="Genomic_DNA"/>
</dbReference>
<name>A0A4V4HD52_DENBC</name>
<protein>
    <submittedName>
        <fullName evidence="2">Alpha/beta-hydrolase</fullName>
    </submittedName>
</protein>